<keyword evidence="5" id="KW-0325">Glycoprotein</keyword>
<dbReference type="PANTHER" id="PTHR13234">
    <property type="entry name" value="GAMMA-INTERFERON INDUCIBLE LYSOSOMAL THIOL REDUCTASE GILT"/>
    <property type="match status" value="1"/>
</dbReference>
<dbReference type="Proteomes" id="UP001159042">
    <property type="component" value="Unassembled WGS sequence"/>
</dbReference>
<dbReference type="InterPro" id="IPR036249">
    <property type="entry name" value="Thioredoxin-like_sf"/>
</dbReference>
<dbReference type="InterPro" id="IPR004911">
    <property type="entry name" value="Interferon-induced_GILT"/>
</dbReference>
<evidence type="ECO:0008006" key="8">
    <source>
        <dbReference type="Google" id="ProtNLM"/>
    </source>
</evidence>
<keyword evidence="7" id="KW-1185">Reference proteome</keyword>
<proteinExistence type="inferred from homology"/>
<comment type="subcellular location">
    <subcellularLocation>
        <location evidence="1">Secreted</location>
    </subcellularLocation>
</comment>
<evidence type="ECO:0000256" key="2">
    <source>
        <dbReference type="ARBA" id="ARBA00005679"/>
    </source>
</evidence>
<evidence type="ECO:0000256" key="4">
    <source>
        <dbReference type="ARBA" id="ARBA00022729"/>
    </source>
</evidence>
<dbReference type="SUPFAM" id="SSF52833">
    <property type="entry name" value="Thioredoxin-like"/>
    <property type="match status" value="1"/>
</dbReference>
<evidence type="ECO:0000256" key="3">
    <source>
        <dbReference type="ARBA" id="ARBA00022525"/>
    </source>
</evidence>
<dbReference type="EMBL" id="JANEYG010000021">
    <property type="protein sequence ID" value="KAJ8918984.1"/>
    <property type="molecule type" value="Genomic_DNA"/>
</dbReference>
<keyword evidence="3" id="KW-0964">Secreted</keyword>
<evidence type="ECO:0000313" key="6">
    <source>
        <dbReference type="EMBL" id="KAJ8918984.1"/>
    </source>
</evidence>
<comment type="similarity">
    <text evidence="2">Belongs to the GILT family.</text>
</comment>
<dbReference type="GO" id="GO:0016671">
    <property type="term" value="F:oxidoreductase activity, acting on a sulfur group of donors, disulfide as acceptor"/>
    <property type="evidence" value="ECO:0007669"/>
    <property type="project" value="InterPro"/>
</dbReference>
<dbReference type="GO" id="GO:0005576">
    <property type="term" value="C:extracellular region"/>
    <property type="evidence" value="ECO:0007669"/>
    <property type="project" value="UniProtKB-SubCell"/>
</dbReference>
<evidence type="ECO:0000256" key="1">
    <source>
        <dbReference type="ARBA" id="ARBA00004613"/>
    </source>
</evidence>
<keyword evidence="4" id="KW-0732">Signal</keyword>
<evidence type="ECO:0000256" key="5">
    <source>
        <dbReference type="ARBA" id="ARBA00023180"/>
    </source>
</evidence>
<protein>
    <recommendedName>
        <fullName evidence="8">Gamma-interferon-inducible lysosomal thiol reductase</fullName>
    </recommendedName>
</protein>
<dbReference type="Gene3D" id="3.40.30.10">
    <property type="entry name" value="Glutaredoxin"/>
    <property type="match status" value="2"/>
</dbReference>
<dbReference type="AlphaFoldDB" id="A0AAV8VXI0"/>
<evidence type="ECO:0000313" key="7">
    <source>
        <dbReference type="Proteomes" id="UP001159042"/>
    </source>
</evidence>
<sequence length="861" mass="96252">MQRKVNQFYPSYQRHAGDIQVNLVPYGEATTTNESGFWTFECEHGPAECYGNKVHSCAVELYPINQSIEFVVCSMNTTNASSDVNLELCASSSNISWSLLKDCINSSQGDELLAANGKTTDKEIPEFIDSVPIILFNDVFDEEILTVYYEALCPDSKEFITHQLYPSYASIGEDIQVDLIPFGFAEVLNDSGRIDFKCQHGPDECYGNKIHSCAIDLFTVEESTEFIYCAMNSSDSSDDGNLEKCADTTNVSWDSLVTCYSSGEGDKLLEENGVRTQHAEPAISHLPTVVFNENYDATLEDAAITDFLGVSDTVKVSVYYESLCPASKHFIVQQFYPTYASIGKDIDVDLIPFGFAEVVNNSGEVDFTCHHGPEECYGNKIHSCAIALYPVEESTEFIFCSMNSSDPSADENLEKCADTTSISWDRLKTCYTSGKADELLEANGVRTVNFKIRHLPTVVFNENYNKVLETDAPFMEYATVKVSVFYEALCPDSVEFIVQQLFPTYASIGEDIKVDLIPFGNAKVINRNGRLEFKCQHGPEECYGNKIHSCAIALYPVEESTEFVNCAMSSRDSSADENLERCANTFNISWDSLENCYTSGQADKLLEENAVRTENVKPAIKFIPAVVFNDYYNQTLENAALKDFMGVVCEFLDDEPIDCKRYNYSKIQSAVKVSVYYEALCPDSVRFIALQLYPHYSEIAKHVDLDLVPYGKAAHSEENGRWDFLCQHGPSECKGNKYQACALSLKSGSETDVKFLNCIMRSRPSRLNFVESCAQKFNMDVEKIKNCSTSFEGDKLLAANGDKTPPIAFVPTVVYDDMFDQTAQDQSLVDFVAVVCSKINGTKPAICDDRTLPKVNHWRIY</sequence>
<accession>A0AAV8VXI0</accession>
<dbReference type="PANTHER" id="PTHR13234:SF8">
    <property type="entry name" value="GAMMA-INTERFERON-INDUCIBLE LYSOSOMAL THIOL REDUCTASE"/>
    <property type="match status" value="1"/>
</dbReference>
<dbReference type="Pfam" id="PF03227">
    <property type="entry name" value="GILT"/>
    <property type="match status" value="5"/>
</dbReference>
<organism evidence="6 7">
    <name type="scientific">Exocentrus adspersus</name>
    <dbReference type="NCBI Taxonomy" id="1586481"/>
    <lineage>
        <taxon>Eukaryota</taxon>
        <taxon>Metazoa</taxon>
        <taxon>Ecdysozoa</taxon>
        <taxon>Arthropoda</taxon>
        <taxon>Hexapoda</taxon>
        <taxon>Insecta</taxon>
        <taxon>Pterygota</taxon>
        <taxon>Neoptera</taxon>
        <taxon>Endopterygota</taxon>
        <taxon>Coleoptera</taxon>
        <taxon>Polyphaga</taxon>
        <taxon>Cucujiformia</taxon>
        <taxon>Chrysomeloidea</taxon>
        <taxon>Cerambycidae</taxon>
        <taxon>Lamiinae</taxon>
        <taxon>Acanthocinini</taxon>
        <taxon>Exocentrus</taxon>
    </lineage>
</organism>
<gene>
    <name evidence="6" type="ORF">NQ315_016888</name>
</gene>
<reference evidence="6 7" key="1">
    <citation type="journal article" date="2023" name="Insect Mol. Biol.">
        <title>Genome sequencing provides insights into the evolution of gene families encoding plant cell wall-degrading enzymes in longhorned beetles.</title>
        <authorList>
            <person name="Shin N.R."/>
            <person name="Okamura Y."/>
            <person name="Kirsch R."/>
            <person name="Pauchet Y."/>
        </authorList>
    </citation>
    <scope>NUCLEOTIDE SEQUENCE [LARGE SCALE GENOMIC DNA]</scope>
    <source>
        <strain evidence="6">EAD_L_NR</strain>
    </source>
</reference>
<comment type="caution">
    <text evidence="6">The sequence shown here is derived from an EMBL/GenBank/DDBJ whole genome shotgun (WGS) entry which is preliminary data.</text>
</comment>
<name>A0AAV8VXI0_9CUCU</name>